<feature type="region of interest" description="Disordered" evidence="1">
    <location>
        <begin position="435"/>
        <end position="468"/>
    </location>
</feature>
<sequence length="628" mass="73003">WVMRSAEYFAQMKDQIIIQEVQQPQEQKQKIVVNFGPTKRQDEQKKNTAVTATEDEIQIVTKTKQKKPKEQRDNKPKSQQQEEDNEDQELPDYIQQVFKQEPVQIEPKVQTETKPSFASVLAPKQATYKSKYSLENLQKVKNNCALINLSTFDTQANEVTIARIQNNQIIATLHYLCKYSGKFVEQYKTADKAQFKAQEKLQKLAFYTKQAYSEFLAGEPQFFKIGMDADMQLIKTMISDFCFGDATQLERVKNQFKTEAQITILSKNIEKITEVQFLLVQQDDEVRSAQAWLKNLHLGIPYRVFQLEDTLDNEQQKFLIDKLLHYQKHQFCSYHNKQNAKCTYDWVMRSAEYVSQLKDQIVVQEPQHPQEQKQKIKIDFGLTEHISNEEAVQPTQNEIPVQKVKPKKQKEPQAQIVKAQPSEGMPEYMKEVFQKAPTQQKQEVKPKQNTKPQSSYVQQAQKPKEKPNIKDLQNGTTFSLKCFSNFVNEVAAIRKQNGKPAALMHFFVQHEKQEIQLTEREKMQNIPAYDSDSYANFLKQDQFSTFSVLKAGEFDLKGILKQFAHGDNFQELKQKIKIVQFQELSKNEDEIYCIQQFEDYQQIEVAEGVGCAYHKKVGGDCAFKEVTG</sequence>
<evidence type="ECO:0000313" key="2">
    <source>
        <dbReference type="EMBL" id="JAP90079.1"/>
    </source>
</evidence>
<name>A0A146K3H6_9EUKA</name>
<organism evidence="2">
    <name type="scientific">Trepomonas sp. PC1</name>
    <dbReference type="NCBI Taxonomy" id="1076344"/>
    <lineage>
        <taxon>Eukaryota</taxon>
        <taxon>Metamonada</taxon>
        <taxon>Diplomonadida</taxon>
        <taxon>Hexamitidae</taxon>
        <taxon>Hexamitinae</taxon>
        <taxon>Trepomonas</taxon>
    </lineage>
</organism>
<feature type="non-terminal residue" evidence="2">
    <location>
        <position position="628"/>
    </location>
</feature>
<accession>A0A146K3H6</accession>
<feature type="region of interest" description="Disordered" evidence="1">
    <location>
        <begin position="23"/>
        <end position="88"/>
    </location>
</feature>
<reference evidence="2" key="1">
    <citation type="submission" date="2015-07" db="EMBL/GenBank/DDBJ databases">
        <title>Adaptation to a free-living lifestyle via gene acquisitions in the diplomonad Trepomonas sp. PC1.</title>
        <authorList>
            <person name="Xu F."/>
            <person name="Jerlstrom-Hultqvist J."/>
            <person name="Kolisko M."/>
            <person name="Simpson A.G.B."/>
            <person name="Roger A.J."/>
            <person name="Svard S.G."/>
            <person name="Andersson J.O."/>
        </authorList>
    </citation>
    <scope>NUCLEOTIDE SEQUENCE</scope>
    <source>
        <strain evidence="2">PC1</strain>
    </source>
</reference>
<gene>
    <name evidence="2" type="ORF">TPC1_30426</name>
</gene>
<feature type="non-terminal residue" evidence="2">
    <location>
        <position position="1"/>
    </location>
</feature>
<feature type="compositionally biased region" description="Polar residues" evidence="1">
    <location>
        <begin position="436"/>
        <end position="461"/>
    </location>
</feature>
<proteinExistence type="predicted"/>
<feature type="region of interest" description="Disordered" evidence="1">
    <location>
        <begin position="390"/>
        <end position="422"/>
    </location>
</feature>
<protein>
    <submittedName>
        <fullName evidence="2">Uncharacterized protein</fullName>
    </submittedName>
</protein>
<dbReference type="EMBL" id="GDID01006527">
    <property type="protein sequence ID" value="JAP90079.1"/>
    <property type="molecule type" value="Transcribed_RNA"/>
</dbReference>
<feature type="compositionally biased region" description="Low complexity" evidence="1">
    <location>
        <begin position="23"/>
        <end position="33"/>
    </location>
</feature>
<evidence type="ECO:0000256" key="1">
    <source>
        <dbReference type="SAM" id="MobiDB-lite"/>
    </source>
</evidence>
<dbReference type="AlphaFoldDB" id="A0A146K3H6"/>